<comment type="caution">
    <text evidence="4">The sequence shown here is derived from an EMBL/GenBank/DDBJ whole genome shotgun (WGS) entry which is preliminary data.</text>
</comment>
<name>A0ABT8A5C9_9PROT</name>
<evidence type="ECO:0000256" key="1">
    <source>
        <dbReference type="ARBA" id="ARBA00006987"/>
    </source>
</evidence>
<reference evidence="5" key="1">
    <citation type="journal article" date="2019" name="Int. J. Syst. Evol. Microbiol.">
        <title>The Global Catalogue of Microorganisms (GCM) 10K type strain sequencing project: providing services to taxonomists for standard genome sequencing and annotation.</title>
        <authorList>
            <consortium name="The Broad Institute Genomics Platform"/>
            <consortium name="The Broad Institute Genome Sequencing Center for Infectious Disease"/>
            <person name="Wu L."/>
            <person name="Ma J."/>
        </authorList>
    </citation>
    <scope>NUCLEOTIDE SEQUENCE [LARGE SCALE GENOMIC DNA]</scope>
    <source>
        <strain evidence="5">CECT 7131</strain>
    </source>
</reference>
<dbReference type="PANTHER" id="PTHR42928:SF5">
    <property type="entry name" value="BLR1237 PROTEIN"/>
    <property type="match status" value="1"/>
</dbReference>
<sequence length="588" mass="60708">MLLPQTTGEAGTRRGLLAALLAMPAAPAAAAPTRLQPVPGLPPMPVTAAVRTAADQARHLEFRASGPGAPAGRITVPSWYGGAGLRGTIRLAGRDLVLLGFEGNTGTGVFQELVLIAGVDNAGRLRILGIETLSARESSDCALAENLTGRIDRAPGGGPSGSATPGPGPGPASARPGPARRPAPLAGSLDGDAALERRGGAAPGRRRGRRQPRPAAGRDPDPHRRLAGRGAAPGVGPGGDGPAAALRHLRRRPGLSLPIVNEPVEYPMPIATRRGLTAGFAASLLAAPARAQSFPSRPITVVVPFAAGGSTDVLTRLMAERMSETLGRPVQVDNRPGGNTIIGAEYAARAVPDGHTILMAAGTTLTINPVIYRTLPYKLEDFAPITLASTFPFAVIARNNGPADIAAMVAMAKAKPGQVTYGTNGPTTLTNVAMLMVLERLGITMQDVTYRGDAAQLNDFLAGNLDLLVVAGSTALPVVRNGQGRILGWTSAQRVVSTPEVPTFAEGSPGLVAESWFGLLAPARTPAEALQKLNAAAVQALQDGRIRERLTNDGQFPAGGSAAEFGRFLASEASRWKPILSRLEVPQN</sequence>
<feature type="chain" id="PRO_5046469940" evidence="3">
    <location>
        <begin position="31"/>
        <end position="588"/>
    </location>
</feature>
<protein>
    <submittedName>
        <fullName evidence="4">Tripartite tricarboxylate transporter substrate binding protein</fullName>
    </submittedName>
</protein>
<comment type="similarity">
    <text evidence="1">Belongs to the UPF0065 (bug) family.</text>
</comment>
<dbReference type="Pfam" id="PF03401">
    <property type="entry name" value="TctC"/>
    <property type="match status" value="1"/>
</dbReference>
<dbReference type="Gene3D" id="3.40.190.10">
    <property type="entry name" value="Periplasmic binding protein-like II"/>
    <property type="match status" value="1"/>
</dbReference>
<dbReference type="PANTHER" id="PTHR42928">
    <property type="entry name" value="TRICARBOXYLATE-BINDING PROTEIN"/>
    <property type="match status" value="1"/>
</dbReference>
<feature type="signal peptide" evidence="3">
    <location>
        <begin position="1"/>
        <end position="30"/>
    </location>
</feature>
<gene>
    <name evidence="4" type="ORF">QWZ14_10705</name>
</gene>
<dbReference type="RefSeq" id="WP_290316649.1">
    <property type="nucleotide sequence ID" value="NZ_JAUFPN010000114.1"/>
</dbReference>
<dbReference type="Proteomes" id="UP001529369">
    <property type="component" value="Unassembled WGS sequence"/>
</dbReference>
<dbReference type="CDD" id="cd07012">
    <property type="entry name" value="PBP2_Bug_TTT"/>
    <property type="match status" value="1"/>
</dbReference>
<keyword evidence="5" id="KW-1185">Reference proteome</keyword>
<evidence type="ECO:0000256" key="2">
    <source>
        <dbReference type="SAM" id="MobiDB-lite"/>
    </source>
</evidence>
<dbReference type="InterPro" id="IPR005064">
    <property type="entry name" value="BUG"/>
</dbReference>
<evidence type="ECO:0000313" key="4">
    <source>
        <dbReference type="EMBL" id="MDN3564836.1"/>
    </source>
</evidence>
<dbReference type="SUPFAM" id="SSF53850">
    <property type="entry name" value="Periplasmic binding protein-like II"/>
    <property type="match status" value="1"/>
</dbReference>
<feature type="region of interest" description="Disordered" evidence="2">
    <location>
        <begin position="149"/>
        <end position="245"/>
    </location>
</feature>
<feature type="compositionally biased region" description="Low complexity" evidence="2">
    <location>
        <begin position="161"/>
        <end position="188"/>
    </location>
</feature>
<dbReference type="EMBL" id="JAUFPN010000114">
    <property type="protein sequence ID" value="MDN3564836.1"/>
    <property type="molecule type" value="Genomic_DNA"/>
</dbReference>
<organism evidence="4 5">
    <name type="scientific">Paeniroseomonas aquatica</name>
    <dbReference type="NCBI Taxonomy" id="373043"/>
    <lineage>
        <taxon>Bacteria</taxon>
        <taxon>Pseudomonadati</taxon>
        <taxon>Pseudomonadota</taxon>
        <taxon>Alphaproteobacteria</taxon>
        <taxon>Acetobacterales</taxon>
        <taxon>Acetobacteraceae</taxon>
        <taxon>Paeniroseomonas</taxon>
    </lineage>
</organism>
<keyword evidence="3" id="KW-0732">Signal</keyword>
<accession>A0ABT8A5C9</accession>
<evidence type="ECO:0000256" key="3">
    <source>
        <dbReference type="SAM" id="SignalP"/>
    </source>
</evidence>
<evidence type="ECO:0000313" key="5">
    <source>
        <dbReference type="Proteomes" id="UP001529369"/>
    </source>
</evidence>
<feature type="compositionally biased region" description="Gly residues" evidence="2">
    <location>
        <begin position="231"/>
        <end position="241"/>
    </location>
</feature>
<dbReference type="Gene3D" id="3.40.190.150">
    <property type="entry name" value="Bordetella uptake gene, domain 1"/>
    <property type="match status" value="1"/>
</dbReference>
<proteinExistence type="inferred from homology"/>
<dbReference type="InterPro" id="IPR042100">
    <property type="entry name" value="Bug_dom1"/>
</dbReference>